<organism evidence="2 3">
    <name type="scientific">Jaapia argillacea MUCL 33604</name>
    <dbReference type="NCBI Taxonomy" id="933084"/>
    <lineage>
        <taxon>Eukaryota</taxon>
        <taxon>Fungi</taxon>
        <taxon>Dikarya</taxon>
        <taxon>Basidiomycota</taxon>
        <taxon>Agaricomycotina</taxon>
        <taxon>Agaricomycetes</taxon>
        <taxon>Agaricomycetidae</taxon>
        <taxon>Jaapiales</taxon>
        <taxon>Jaapiaceae</taxon>
        <taxon>Jaapia</taxon>
    </lineage>
</organism>
<dbReference type="Proteomes" id="UP000027265">
    <property type="component" value="Unassembled WGS sequence"/>
</dbReference>
<gene>
    <name evidence="2" type="ORF">JAAARDRAFT_134111</name>
</gene>
<sequence length="194" mass="21449">MSDVQGPANGGKKPGRYREALRALSARTGTPLPSLVFSFVVLHELTAIASMVGLFYGARALSLGETLVDLARKDSDPLPGDAQDSWVKEKWRTWVDEGEKKAERVGRRYGWFGFEKGSNPAASEEIEGQLRSQMSKRIAGDVANAVVAYGITKALMPIRLPLSMYLSPAFSRRVVDPVRRTFLRPFLRTRPPGQ</sequence>
<keyword evidence="1" id="KW-1133">Transmembrane helix</keyword>
<dbReference type="PANTHER" id="PTHR28002">
    <property type="entry name" value="MIOREX COMPLEX COMPONENT 11"/>
    <property type="match status" value="1"/>
</dbReference>
<protein>
    <submittedName>
        <fullName evidence="2">Uncharacterized protein</fullName>
    </submittedName>
</protein>
<dbReference type="InParanoid" id="A0A067PN77"/>
<dbReference type="OrthoDB" id="5580261at2759"/>
<dbReference type="GO" id="GO:0005739">
    <property type="term" value="C:mitochondrion"/>
    <property type="evidence" value="ECO:0007669"/>
    <property type="project" value="TreeGrafter"/>
</dbReference>
<evidence type="ECO:0000313" key="2">
    <source>
        <dbReference type="EMBL" id="KDQ55255.1"/>
    </source>
</evidence>
<reference evidence="3" key="1">
    <citation type="journal article" date="2014" name="Proc. Natl. Acad. Sci. U.S.A.">
        <title>Extensive sampling of basidiomycete genomes demonstrates inadequacy of the white-rot/brown-rot paradigm for wood decay fungi.</title>
        <authorList>
            <person name="Riley R."/>
            <person name="Salamov A.A."/>
            <person name="Brown D.W."/>
            <person name="Nagy L.G."/>
            <person name="Floudas D."/>
            <person name="Held B.W."/>
            <person name="Levasseur A."/>
            <person name="Lombard V."/>
            <person name="Morin E."/>
            <person name="Otillar R."/>
            <person name="Lindquist E.A."/>
            <person name="Sun H."/>
            <person name="LaButti K.M."/>
            <person name="Schmutz J."/>
            <person name="Jabbour D."/>
            <person name="Luo H."/>
            <person name="Baker S.E."/>
            <person name="Pisabarro A.G."/>
            <person name="Walton J.D."/>
            <person name="Blanchette R.A."/>
            <person name="Henrissat B."/>
            <person name="Martin F."/>
            <person name="Cullen D."/>
            <person name="Hibbett D.S."/>
            <person name="Grigoriev I.V."/>
        </authorList>
    </citation>
    <scope>NUCLEOTIDE SEQUENCE [LARGE SCALE GENOMIC DNA]</scope>
    <source>
        <strain evidence="3">MUCL 33604</strain>
    </source>
</reference>
<dbReference type="InterPro" id="IPR018811">
    <property type="entry name" value="MRX11"/>
</dbReference>
<dbReference type="HOGENOM" id="CLU_106792_0_0_1"/>
<dbReference type="Pfam" id="PF10306">
    <property type="entry name" value="FLILHELTA"/>
    <property type="match status" value="1"/>
</dbReference>
<keyword evidence="1" id="KW-0812">Transmembrane</keyword>
<dbReference type="PANTHER" id="PTHR28002:SF1">
    <property type="entry name" value="MIOREX COMPLEX COMPONENT 11"/>
    <property type="match status" value="1"/>
</dbReference>
<feature type="transmembrane region" description="Helical" evidence="1">
    <location>
        <begin position="35"/>
        <end position="56"/>
    </location>
</feature>
<evidence type="ECO:0000256" key="1">
    <source>
        <dbReference type="SAM" id="Phobius"/>
    </source>
</evidence>
<evidence type="ECO:0000313" key="3">
    <source>
        <dbReference type="Proteomes" id="UP000027265"/>
    </source>
</evidence>
<keyword evidence="3" id="KW-1185">Reference proteome</keyword>
<proteinExistence type="predicted"/>
<dbReference type="STRING" id="933084.A0A067PN77"/>
<keyword evidence="1" id="KW-0472">Membrane</keyword>
<accession>A0A067PN77</accession>
<dbReference type="AlphaFoldDB" id="A0A067PN77"/>
<dbReference type="EMBL" id="KL197726">
    <property type="protein sequence ID" value="KDQ55255.1"/>
    <property type="molecule type" value="Genomic_DNA"/>
</dbReference>
<name>A0A067PN77_9AGAM</name>